<dbReference type="InterPro" id="IPR009057">
    <property type="entry name" value="Homeodomain-like_sf"/>
</dbReference>
<proteinExistence type="predicted"/>
<feature type="domain" description="HTH tetR-type" evidence="3">
    <location>
        <begin position="53"/>
        <end position="113"/>
    </location>
</feature>
<dbReference type="Proteomes" id="UP000240739">
    <property type="component" value="Unassembled WGS sequence"/>
</dbReference>
<comment type="caution">
    <text evidence="4">The sequence shown here is derived from an EMBL/GenBank/DDBJ whole genome shotgun (WGS) entry which is preliminary data.</text>
</comment>
<accession>A0A2T4UL21</accession>
<dbReference type="EMBL" id="PYYB01000001">
    <property type="protein sequence ID" value="PTL59942.1"/>
    <property type="molecule type" value="Genomic_DNA"/>
</dbReference>
<evidence type="ECO:0000259" key="3">
    <source>
        <dbReference type="PROSITE" id="PS50977"/>
    </source>
</evidence>
<dbReference type="Gene3D" id="1.10.357.10">
    <property type="entry name" value="Tetracycline Repressor, domain 2"/>
    <property type="match status" value="1"/>
</dbReference>
<evidence type="ECO:0000313" key="5">
    <source>
        <dbReference type="Proteomes" id="UP000240739"/>
    </source>
</evidence>
<dbReference type="Pfam" id="PF00440">
    <property type="entry name" value="TetR_N"/>
    <property type="match status" value="1"/>
</dbReference>
<keyword evidence="5" id="KW-1185">Reference proteome</keyword>
<keyword evidence="1 2" id="KW-0238">DNA-binding</keyword>
<dbReference type="PANTHER" id="PTHR43479:SF11">
    <property type="entry name" value="ACREF_ENVCD OPERON REPRESSOR-RELATED"/>
    <property type="match status" value="1"/>
</dbReference>
<dbReference type="InterPro" id="IPR050624">
    <property type="entry name" value="HTH-type_Tx_Regulator"/>
</dbReference>
<dbReference type="InterPro" id="IPR001647">
    <property type="entry name" value="HTH_TetR"/>
</dbReference>
<evidence type="ECO:0000256" key="1">
    <source>
        <dbReference type="ARBA" id="ARBA00023125"/>
    </source>
</evidence>
<evidence type="ECO:0000313" key="4">
    <source>
        <dbReference type="EMBL" id="PTL59942.1"/>
    </source>
</evidence>
<name>A0A2T4UL21_9ACTN</name>
<feature type="DNA-binding region" description="H-T-H motif" evidence="2">
    <location>
        <begin position="76"/>
        <end position="95"/>
    </location>
</feature>
<dbReference type="SUPFAM" id="SSF46689">
    <property type="entry name" value="Homeodomain-like"/>
    <property type="match status" value="1"/>
</dbReference>
<evidence type="ECO:0000256" key="2">
    <source>
        <dbReference type="PROSITE-ProRule" id="PRU00335"/>
    </source>
</evidence>
<dbReference type="AlphaFoldDB" id="A0A2T4UL21"/>
<dbReference type="PANTHER" id="PTHR43479">
    <property type="entry name" value="ACREF/ENVCD OPERON REPRESSOR-RELATED"/>
    <property type="match status" value="1"/>
</dbReference>
<dbReference type="PROSITE" id="PS50977">
    <property type="entry name" value="HTH_TETR_2"/>
    <property type="match status" value="1"/>
</dbReference>
<gene>
    <name evidence="4" type="ORF">C7Y72_09940</name>
</gene>
<sequence length="239" mass="26173">MAPRYASCQASWTGATTCARRTCARIRCRPAACDTDQVPSRTYAGVAVEERQRQRRRRLIEAGFTLLSEKGPEALTVTGVCAAAKLTSRYFYEHFDNRDALLTAIVREQAEAVSTQIITAATEQDGTAEERARAAVHALLGAIDADPRRLQMARDHDEVVLRMRAVVAERMTELLAENPEALWPGKAGHARVPLAATLTTGGILHLIADWADGRSKLERDDVVRLGARFAVFTGESVLS</sequence>
<protein>
    <recommendedName>
        <fullName evidence="3">HTH tetR-type domain-containing protein</fullName>
    </recommendedName>
</protein>
<dbReference type="GO" id="GO:0003677">
    <property type="term" value="F:DNA binding"/>
    <property type="evidence" value="ECO:0007669"/>
    <property type="project" value="UniProtKB-UniRule"/>
</dbReference>
<reference evidence="4 5" key="1">
    <citation type="submission" date="2018-03" db="EMBL/GenBank/DDBJ databases">
        <title>Aquarubrobacter algicola gen. nov., sp. nov., a novel actinobacterium isolated from shallow eutrophic lake during the end of cyanobacterial harmful algal blooms.</title>
        <authorList>
            <person name="Chun S.J."/>
        </authorList>
    </citation>
    <scope>NUCLEOTIDE SEQUENCE [LARGE SCALE GENOMIC DNA]</scope>
    <source>
        <strain evidence="4 5">Seoho-28</strain>
    </source>
</reference>
<organism evidence="4 5">
    <name type="scientific">Paraconexibacter algicola</name>
    <dbReference type="NCBI Taxonomy" id="2133960"/>
    <lineage>
        <taxon>Bacteria</taxon>
        <taxon>Bacillati</taxon>
        <taxon>Actinomycetota</taxon>
        <taxon>Thermoleophilia</taxon>
        <taxon>Solirubrobacterales</taxon>
        <taxon>Paraconexibacteraceae</taxon>
        <taxon>Paraconexibacter</taxon>
    </lineage>
</organism>